<gene>
    <name evidence="3" type="ORF">A2996_01675</name>
</gene>
<dbReference type="STRING" id="1797579.A2996_01675"/>
<accession>A0A1F5EMQ3</accession>
<comment type="caution">
    <text evidence="3">The sequence shown here is derived from an EMBL/GenBank/DDBJ whole genome shotgun (WGS) entry which is preliminary data.</text>
</comment>
<protein>
    <recommendedName>
        <fullName evidence="5">TrbC/VirB2 family protein</fullName>
    </recommendedName>
</protein>
<feature type="transmembrane region" description="Helical" evidence="1">
    <location>
        <begin position="74"/>
        <end position="97"/>
    </location>
</feature>
<keyword evidence="1" id="KW-0812">Transmembrane</keyword>
<dbReference type="EMBL" id="MFAB01000021">
    <property type="protein sequence ID" value="OGD68590.1"/>
    <property type="molecule type" value="Genomic_DNA"/>
</dbReference>
<feature type="transmembrane region" description="Helical" evidence="1">
    <location>
        <begin position="37"/>
        <end position="62"/>
    </location>
</feature>
<evidence type="ECO:0000313" key="3">
    <source>
        <dbReference type="EMBL" id="OGD68590.1"/>
    </source>
</evidence>
<keyword evidence="1" id="KW-1133">Transmembrane helix</keyword>
<dbReference type="Pfam" id="PF18895">
    <property type="entry name" value="T4SS_pilin"/>
    <property type="match status" value="1"/>
</dbReference>
<sequence>MKNFIKILSLGVFMFPAMALAAAPTSLQDLIGRFQEIINMLVPLAMGLAVLAFIWGLVVYIYNGSNPAKRSEGYMFMVYGIIALFVMTTMWGLVAILNGTILGA</sequence>
<reference evidence="3 4" key="1">
    <citation type="journal article" date="2016" name="Nat. Commun.">
        <title>Thousands of microbial genomes shed light on interconnected biogeochemical processes in an aquifer system.</title>
        <authorList>
            <person name="Anantharaman K."/>
            <person name="Brown C.T."/>
            <person name="Hug L.A."/>
            <person name="Sharon I."/>
            <person name="Castelle C.J."/>
            <person name="Probst A.J."/>
            <person name="Thomas B.C."/>
            <person name="Singh A."/>
            <person name="Wilkins M.J."/>
            <person name="Karaoz U."/>
            <person name="Brodie E.L."/>
            <person name="Williams K.H."/>
            <person name="Hubbard S.S."/>
            <person name="Banfield J.F."/>
        </authorList>
    </citation>
    <scope>NUCLEOTIDE SEQUENCE [LARGE SCALE GENOMIC DNA]</scope>
</reference>
<feature type="chain" id="PRO_5009518351" description="TrbC/VirB2 family protein" evidence="2">
    <location>
        <begin position="22"/>
        <end position="104"/>
    </location>
</feature>
<evidence type="ECO:0000256" key="2">
    <source>
        <dbReference type="SAM" id="SignalP"/>
    </source>
</evidence>
<evidence type="ECO:0000256" key="1">
    <source>
        <dbReference type="SAM" id="Phobius"/>
    </source>
</evidence>
<keyword evidence="1" id="KW-0472">Membrane</keyword>
<evidence type="ECO:0008006" key="5">
    <source>
        <dbReference type="Google" id="ProtNLM"/>
    </source>
</evidence>
<feature type="signal peptide" evidence="2">
    <location>
        <begin position="1"/>
        <end position="21"/>
    </location>
</feature>
<dbReference type="AlphaFoldDB" id="A0A1F5EMQ3"/>
<keyword evidence="2" id="KW-0732">Signal</keyword>
<dbReference type="InterPro" id="IPR043993">
    <property type="entry name" value="T4SS_pilin"/>
</dbReference>
<proteinExistence type="predicted"/>
<evidence type="ECO:0000313" key="4">
    <source>
        <dbReference type="Proteomes" id="UP000176865"/>
    </source>
</evidence>
<name>A0A1F5EMQ3_9BACT</name>
<dbReference type="Proteomes" id="UP000176865">
    <property type="component" value="Unassembled WGS sequence"/>
</dbReference>
<organism evidence="3 4">
    <name type="scientific">Candidatus Campbellbacteria bacterium RIFCSPLOWO2_01_FULL_34_15</name>
    <dbReference type="NCBI Taxonomy" id="1797579"/>
    <lineage>
        <taxon>Bacteria</taxon>
        <taxon>Candidatus Campbelliibacteriota</taxon>
    </lineage>
</organism>